<evidence type="ECO:0000256" key="2">
    <source>
        <dbReference type="ARBA" id="ARBA00022692"/>
    </source>
</evidence>
<feature type="transmembrane region" description="Helical" evidence="5">
    <location>
        <begin position="66"/>
        <end position="88"/>
    </location>
</feature>
<comment type="caution">
    <text evidence="7">The sequence shown here is derived from an EMBL/GenBank/DDBJ whole genome shotgun (WGS) entry which is preliminary data.</text>
</comment>
<gene>
    <name evidence="7" type="ORF">PAPYR_4198</name>
</gene>
<evidence type="ECO:0000256" key="4">
    <source>
        <dbReference type="ARBA" id="ARBA00023136"/>
    </source>
</evidence>
<dbReference type="EMBL" id="JAPMOS010000017">
    <property type="protein sequence ID" value="KAJ4459801.1"/>
    <property type="molecule type" value="Genomic_DNA"/>
</dbReference>
<reference evidence="7" key="1">
    <citation type="journal article" date="2022" name="bioRxiv">
        <title>Genomics of Preaxostyla Flagellates Illuminates Evolutionary Transitions and the Path Towards Mitochondrial Loss.</title>
        <authorList>
            <person name="Novak L.V.F."/>
            <person name="Treitli S.C."/>
            <person name="Pyrih J."/>
            <person name="Halakuc P."/>
            <person name="Pipaliya S.V."/>
            <person name="Vacek V."/>
            <person name="Brzon O."/>
            <person name="Soukal P."/>
            <person name="Eme L."/>
            <person name="Dacks J.B."/>
            <person name="Karnkowska A."/>
            <person name="Elias M."/>
            <person name="Hampl V."/>
        </authorList>
    </citation>
    <scope>NUCLEOTIDE SEQUENCE</scope>
    <source>
        <strain evidence="7">RCP-MX</strain>
    </source>
</reference>
<organism evidence="7 8">
    <name type="scientific">Paratrimastix pyriformis</name>
    <dbReference type="NCBI Taxonomy" id="342808"/>
    <lineage>
        <taxon>Eukaryota</taxon>
        <taxon>Metamonada</taxon>
        <taxon>Preaxostyla</taxon>
        <taxon>Paratrimastigidae</taxon>
        <taxon>Paratrimastix</taxon>
    </lineage>
</organism>
<proteinExistence type="predicted"/>
<feature type="transmembrane region" description="Helical" evidence="5">
    <location>
        <begin position="345"/>
        <end position="367"/>
    </location>
</feature>
<protein>
    <submittedName>
        <fullName evidence="7">Transmembrane protein</fullName>
    </submittedName>
</protein>
<feature type="transmembrane region" description="Helical" evidence="5">
    <location>
        <begin position="176"/>
        <end position="198"/>
    </location>
</feature>
<feature type="transmembrane region" description="Helical" evidence="5">
    <location>
        <begin position="388"/>
        <end position="406"/>
    </location>
</feature>
<sequence>MDSSNPERDPLLGTINDADIDISKPFTPSKDKESSYGNISTFSVVVNCIIGTGVFALPYATFSAGVPLTLITFSICSLFILVAAVWVLEILARTEGYVKGTSRGRMDRAANEITFKKYDFTSLSEVFAKLAGKISTQIVMTVYCLGCLWAYVAVFASTLSMVIFKFFVKDGTQCDVYAPGGLVLCGFATLFTSSAVALNVHYNLPDAIQPMRQKRYARGVTLSAMLLSLVFFVAIGITCALTFGSNTKGLVTLNWESYTGLDGGWGKGEPQWWATVLQLVIVLFPMFNMLSIFPLIATTVGSNVEQFLPKRWIEARPRTVSVLCRWGNTILPVVLTVFVGRLEVIFQFTGLFAYVLELIIPCIYQWLSTRKTYPEHQTPYSGWYSRNWLVLVVLIFGLGAFGFAFAEEIYSLVVPAPTSNWA</sequence>
<keyword evidence="8" id="KW-1185">Reference proteome</keyword>
<feature type="transmembrane region" description="Helical" evidence="5">
    <location>
        <begin position="319"/>
        <end position="339"/>
    </location>
</feature>
<evidence type="ECO:0000256" key="1">
    <source>
        <dbReference type="ARBA" id="ARBA00004370"/>
    </source>
</evidence>
<comment type="subcellular location">
    <subcellularLocation>
        <location evidence="1">Membrane</location>
    </subcellularLocation>
</comment>
<evidence type="ECO:0000313" key="7">
    <source>
        <dbReference type="EMBL" id="KAJ4459801.1"/>
    </source>
</evidence>
<evidence type="ECO:0000313" key="8">
    <source>
        <dbReference type="Proteomes" id="UP001141327"/>
    </source>
</evidence>
<feature type="transmembrane region" description="Helical" evidence="5">
    <location>
        <begin position="219"/>
        <end position="243"/>
    </location>
</feature>
<name>A0ABQ8UMV9_9EUKA</name>
<keyword evidence="3 5" id="KW-1133">Transmembrane helix</keyword>
<evidence type="ECO:0000259" key="6">
    <source>
        <dbReference type="Pfam" id="PF01490"/>
    </source>
</evidence>
<keyword evidence="2 5" id="KW-0812">Transmembrane</keyword>
<dbReference type="PANTHER" id="PTHR16189">
    <property type="entry name" value="TRANSMEMBRANE PROTEIN 104-RELATED"/>
    <property type="match status" value="1"/>
</dbReference>
<feature type="transmembrane region" description="Helical" evidence="5">
    <location>
        <begin position="272"/>
        <end position="298"/>
    </location>
</feature>
<feature type="domain" description="Amino acid transporter transmembrane" evidence="6">
    <location>
        <begin position="187"/>
        <end position="401"/>
    </location>
</feature>
<keyword evidence="4 5" id="KW-0472">Membrane</keyword>
<dbReference type="PANTHER" id="PTHR16189:SF13">
    <property type="entry name" value="AMINO ACID TRANSPORTER TRANSMEMBRANE DOMAIN-CONTAINING PROTEIN"/>
    <property type="match status" value="1"/>
</dbReference>
<dbReference type="Pfam" id="PF01490">
    <property type="entry name" value="Aa_trans"/>
    <property type="match status" value="1"/>
</dbReference>
<dbReference type="Proteomes" id="UP001141327">
    <property type="component" value="Unassembled WGS sequence"/>
</dbReference>
<feature type="transmembrane region" description="Helical" evidence="5">
    <location>
        <begin position="39"/>
        <end position="60"/>
    </location>
</feature>
<dbReference type="InterPro" id="IPR013057">
    <property type="entry name" value="AA_transpt_TM"/>
</dbReference>
<evidence type="ECO:0000256" key="5">
    <source>
        <dbReference type="SAM" id="Phobius"/>
    </source>
</evidence>
<evidence type="ECO:0000256" key="3">
    <source>
        <dbReference type="ARBA" id="ARBA00022989"/>
    </source>
</evidence>
<feature type="transmembrane region" description="Helical" evidence="5">
    <location>
        <begin position="138"/>
        <end position="164"/>
    </location>
</feature>
<accession>A0ABQ8UMV9</accession>